<protein>
    <recommendedName>
        <fullName evidence="1">LssY-like C-terminal domain-containing protein</fullName>
    </recommendedName>
</protein>
<dbReference type="Pfam" id="PF14067">
    <property type="entry name" value="LssY_C"/>
    <property type="match status" value="1"/>
</dbReference>
<proteinExistence type="predicted"/>
<evidence type="ECO:0000313" key="2">
    <source>
        <dbReference type="EMBL" id="BBO77620.1"/>
    </source>
</evidence>
<reference evidence="2 3" key="1">
    <citation type="submission" date="2019-11" db="EMBL/GenBank/DDBJ databases">
        <title>Comparative genomics of hydrocarbon-degrading Desulfosarcina strains.</title>
        <authorList>
            <person name="Watanabe M."/>
            <person name="Kojima H."/>
            <person name="Fukui M."/>
        </authorList>
    </citation>
    <scope>NUCLEOTIDE SEQUENCE [LARGE SCALE GENOMIC DNA]</scope>
    <source>
        <strain evidence="2 3">PP31</strain>
    </source>
</reference>
<accession>A0A5K7ZA11</accession>
<keyword evidence="3" id="KW-1185">Reference proteome</keyword>
<evidence type="ECO:0000259" key="1">
    <source>
        <dbReference type="Pfam" id="PF14067"/>
    </source>
</evidence>
<dbReference type="KEGG" id="dwd:DSCW_50370"/>
<dbReference type="Proteomes" id="UP000427769">
    <property type="component" value="Chromosome"/>
</dbReference>
<organism evidence="2 3">
    <name type="scientific">Desulfosarcina widdelii</name>
    <dbReference type="NCBI Taxonomy" id="947919"/>
    <lineage>
        <taxon>Bacteria</taxon>
        <taxon>Pseudomonadati</taxon>
        <taxon>Thermodesulfobacteriota</taxon>
        <taxon>Desulfobacteria</taxon>
        <taxon>Desulfobacterales</taxon>
        <taxon>Desulfosarcinaceae</taxon>
        <taxon>Desulfosarcina</taxon>
    </lineage>
</organism>
<dbReference type="AlphaFoldDB" id="A0A5K7ZA11"/>
<name>A0A5K7ZA11_9BACT</name>
<sequence length="427" mass="48743">MTILMFLGLFAGCATLPSPSSYEPASINAIRFRDRALSKADEDIRVTVAVPTADEARALFGADLFGREVQPVWVKVENHSTRTYYLLSAATDPNYFSPLETVYSLRGGLFGIYRDEMEHHFRSMNFRNPISPNTAVSGFIFTNLDEGEKIVQIDLIAAEQIKLFTFFIQIPGMRVDYRMVDFNSLYPPEMIRDVDQDALKAELEEMPCCTTNQEGSKLGDPMNLVIIGDFKDVVAAFARRGWLPAEETYATAVWKTIKSFFFGSRYRYSPVSPLHFFGRRQDFARQKPRHNIHERNHLRLWHSPWRFQGKPVFVGQISRDIGVRFTSKAWPPVTHKIDPDVDEARFALIEDLIYSQMLAHVGFAKGVGWARPSKPRFNLTGDPYFTDGYRAVLILDRGPIALDQIKYLDWEAPRTFQLGDANASSRN</sequence>
<feature type="domain" description="LssY-like C-terminal" evidence="1">
    <location>
        <begin position="209"/>
        <end position="389"/>
    </location>
</feature>
<evidence type="ECO:0000313" key="3">
    <source>
        <dbReference type="Proteomes" id="UP000427769"/>
    </source>
</evidence>
<gene>
    <name evidence="2" type="ORF">DSCW_50370</name>
</gene>
<dbReference type="RefSeq" id="WP_170302451.1">
    <property type="nucleotide sequence ID" value="NZ_AP021875.1"/>
</dbReference>
<dbReference type="InterPro" id="IPR025902">
    <property type="entry name" value="LssY-like-C_dom"/>
</dbReference>
<dbReference type="EMBL" id="AP021875">
    <property type="protein sequence ID" value="BBO77620.1"/>
    <property type="molecule type" value="Genomic_DNA"/>
</dbReference>